<organism evidence="9 10">
    <name type="scientific">Sphingomonas immobilis</name>
    <dbReference type="NCBI Taxonomy" id="3063997"/>
    <lineage>
        <taxon>Bacteria</taxon>
        <taxon>Pseudomonadati</taxon>
        <taxon>Pseudomonadota</taxon>
        <taxon>Alphaproteobacteria</taxon>
        <taxon>Sphingomonadales</taxon>
        <taxon>Sphingomonadaceae</taxon>
        <taxon>Sphingomonas</taxon>
    </lineage>
</organism>
<reference evidence="9" key="1">
    <citation type="submission" date="2023-07" db="EMBL/GenBank/DDBJ databases">
        <authorList>
            <person name="Kim M.K."/>
        </authorList>
    </citation>
    <scope>NUCLEOTIDE SEQUENCE</scope>
    <source>
        <strain evidence="9">CA1-15</strain>
    </source>
</reference>
<dbReference type="InterPro" id="IPR011701">
    <property type="entry name" value="MFS"/>
</dbReference>
<protein>
    <submittedName>
        <fullName evidence="9">DHA2 family efflux MFS transporter permease subunit</fullName>
    </submittedName>
</protein>
<dbReference type="PANTHER" id="PTHR23501">
    <property type="entry name" value="MAJOR FACILITATOR SUPERFAMILY"/>
    <property type="match status" value="1"/>
</dbReference>
<evidence type="ECO:0000256" key="2">
    <source>
        <dbReference type="ARBA" id="ARBA00022448"/>
    </source>
</evidence>
<feature type="transmembrane region" description="Helical" evidence="7">
    <location>
        <begin position="167"/>
        <end position="188"/>
    </location>
</feature>
<sequence>MTAAALPDPATRRLITLTVMAATVMTSLDSTIANVALPHMRGSVGASQEEITWALTSFIVASAITIPLTGWAANRFGRKRVMMLSVLFFTIASALCGVAGNIGELVGFRVLQGIAGAGLMPLSQAILLDINPPEQHGQAMALWGMGAILGPIVGPVLGGYLTDNYSWRWIFYINVPVGIAAYLGLSAFLSESKADEVRKLDFFGFAMLALAVGTFQLMLDRGQQQDWFTSTEICIEAALAGFFLFAFIVQTFTAAQPFIDLGLFRDANFVFGCLFGFITGIMLFSVMALLPTLMQQLFGYPVMLTGIVMAPRGVGSLISMMCVGVFIKVIDMRLLIGGGLALIAYSMYLMAGMSLQMDDRLIIISGLFSGLGTGMMFVPLTAVAFGTLPERYRNEGAAMFTLIRNLGSAVGISIVQTMTIRSADAAHSQLVEKIRPDNPMLDLRMPGFDFDAPAAVAMLNGEVTRQAMMLSYVNVFTAMFIAALAVIPLVLLLRVTKGGPQVQIHVE</sequence>
<evidence type="ECO:0000256" key="3">
    <source>
        <dbReference type="ARBA" id="ARBA00022475"/>
    </source>
</evidence>
<dbReference type="Proteomes" id="UP001176468">
    <property type="component" value="Unassembled WGS sequence"/>
</dbReference>
<feature type="transmembrane region" description="Helical" evidence="7">
    <location>
        <begin position="361"/>
        <end position="385"/>
    </location>
</feature>
<feature type="transmembrane region" description="Helical" evidence="7">
    <location>
        <begin position="140"/>
        <end position="161"/>
    </location>
</feature>
<dbReference type="Gene3D" id="1.20.1720.10">
    <property type="entry name" value="Multidrug resistance protein D"/>
    <property type="match status" value="1"/>
</dbReference>
<dbReference type="InterPro" id="IPR020846">
    <property type="entry name" value="MFS_dom"/>
</dbReference>
<dbReference type="PANTHER" id="PTHR23501:SF174">
    <property type="entry name" value="MULTIDRUG EXPORT PROTEIN EMRB-RELATED"/>
    <property type="match status" value="1"/>
</dbReference>
<feature type="transmembrane region" description="Helical" evidence="7">
    <location>
        <begin position="237"/>
        <end position="255"/>
    </location>
</feature>
<dbReference type="RefSeq" id="WP_304561280.1">
    <property type="nucleotide sequence ID" value="NZ_JAUQSZ010000006.1"/>
</dbReference>
<keyword evidence="10" id="KW-1185">Reference proteome</keyword>
<keyword evidence="4 7" id="KW-0812">Transmembrane</keyword>
<feature type="transmembrane region" description="Helical" evidence="7">
    <location>
        <begin position="200"/>
        <end position="217"/>
    </location>
</feature>
<evidence type="ECO:0000256" key="7">
    <source>
        <dbReference type="SAM" id="Phobius"/>
    </source>
</evidence>
<feature type="transmembrane region" description="Helical" evidence="7">
    <location>
        <begin position="106"/>
        <end position="128"/>
    </location>
</feature>
<comment type="caution">
    <text evidence="9">The sequence shown here is derived from an EMBL/GenBank/DDBJ whole genome shotgun (WGS) entry which is preliminary data.</text>
</comment>
<evidence type="ECO:0000256" key="5">
    <source>
        <dbReference type="ARBA" id="ARBA00022989"/>
    </source>
</evidence>
<proteinExistence type="predicted"/>
<feature type="transmembrane region" description="Helical" evidence="7">
    <location>
        <begin position="14"/>
        <end position="33"/>
    </location>
</feature>
<dbReference type="SUPFAM" id="SSF103473">
    <property type="entry name" value="MFS general substrate transporter"/>
    <property type="match status" value="1"/>
</dbReference>
<dbReference type="NCBIfam" id="TIGR00711">
    <property type="entry name" value="efflux_EmrB"/>
    <property type="match status" value="1"/>
</dbReference>
<evidence type="ECO:0000313" key="9">
    <source>
        <dbReference type="EMBL" id="MDO7842832.1"/>
    </source>
</evidence>
<keyword evidence="3" id="KW-1003">Cell membrane</keyword>
<feature type="transmembrane region" description="Helical" evidence="7">
    <location>
        <begin position="267"/>
        <end position="290"/>
    </location>
</feature>
<dbReference type="CDD" id="cd17503">
    <property type="entry name" value="MFS_LmrB_MDR_like"/>
    <property type="match status" value="1"/>
</dbReference>
<name>A0ABT8ZZ29_9SPHN</name>
<dbReference type="Gene3D" id="1.20.1250.20">
    <property type="entry name" value="MFS general substrate transporter like domains"/>
    <property type="match status" value="1"/>
</dbReference>
<dbReference type="InterPro" id="IPR004638">
    <property type="entry name" value="EmrB-like"/>
</dbReference>
<dbReference type="EMBL" id="JAUQSZ010000006">
    <property type="protein sequence ID" value="MDO7842832.1"/>
    <property type="molecule type" value="Genomic_DNA"/>
</dbReference>
<evidence type="ECO:0000256" key="1">
    <source>
        <dbReference type="ARBA" id="ARBA00004651"/>
    </source>
</evidence>
<feature type="transmembrane region" description="Helical" evidence="7">
    <location>
        <begin position="334"/>
        <end position="355"/>
    </location>
</feature>
<evidence type="ECO:0000256" key="6">
    <source>
        <dbReference type="ARBA" id="ARBA00023136"/>
    </source>
</evidence>
<feature type="domain" description="Major facilitator superfamily (MFS) profile" evidence="8">
    <location>
        <begin position="15"/>
        <end position="497"/>
    </location>
</feature>
<evidence type="ECO:0000256" key="4">
    <source>
        <dbReference type="ARBA" id="ARBA00022692"/>
    </source>
</evidence>
<dbReference type="Pfam" id="PF07690">
    <property type="entry name" value="MFS_1"/>
    <property type="match status" value="1"/>
</dbReference>
<dbReference type="PROSITE" id="PS50850">
    <property type="entry name" value="MFS"/>
    <property type="match status" value="1"/>
</dbReference>
<keyword evidence="5 7" id="KW-1133">Transmembrane helix</keyword>
<feature type="transmembrane region" description="Helical" evidence="7">
    <location>
        <begin position="81"/>
        <end position="100"/>
    </location>
</feature>
<dbReference type="InterPro" id="IPR036259">
    <property type="entry name" value="MFS_trans_sf"/>
</dbReference>
<feature type="transmembrane region" description="Helical" evidence="7">
    <location>
        <begin position="469"/>
        <end position="493"/>
    </location>
</feature>
<keyword evidence="6 7" id="KW-0472">Membrane</keyword>
<comment type="subcellular location">
    <subcellularLocation>
        <location evidence="1">Cell membrane</location>
        <topology evidence="1">Multi-pass membrane protein</topology>
    </subcellularLocation>
</comment>
<gene>
    <name evidence="9" type="ORF">Q5H94_10875</name>
</gene>
<evidence type="ECO:0000259" key="8">
    <source>
        <dbReference type="PROSITE" id="PS50850"/>
    </source>
</evidence>
<feature type="transmembrane region" description="Helical" evidence="7">
    <location>
        <begin position="53"/>
        <end position="74"/>
    </location>
</feature>
<feature type="transmembrane region" description="Helical" evidence="7">
    <location>
        <begin position="302"/>
        <end position="327"/>
    </location>
</feature>
<accession>A0ABT8ZZ29</accession>
<keyword evidence="2" id="KW-0813">Transport</keyword>
<evidence type="ECO:0000313" key="10">
    <source>
        <dbReference type="Proteomes" id="UP001176468"/>
    </source>
</evidence>